<keyword evidence="2" id="KW-1133">Transmembrane helix</keyword>
<evidence type="ECO:0000256" key="1">
    <source>
        <dbReference type="SAM" id="MobiDB-lite"/>
    </source>
</evidence>
<name>A0A9W7C4Y0_9STRA</name>
<dbReference type="EMBL" id="BRXY01000541">
    <property type="protein sequence ID" value="GMH99264.1"/>
    <property type="molecule type" value="Genomic_DNA"/>
</dbReference>
<keyword evidence="2" id="KW-0812">Transmembrane</keyword>
<keyword evidence="4" id="KW-1185">Reference proteome</keyword>
<reference evidence="4" key="1">
    <citation type="journal article" date="2023" name="Commun. Biol.">
        <title>Genome analysis of Parmales, the sister group of diatoms, reveals the evolutionary specialization of diatoms from phago-mixotrophs to photoautotrophs.</title>
        <authorList>
            <person name="Ban H."/>
            <person name="Sato S."/>
            <person name="Yoshikawa S."/>
            <person name="Yamada K."/>
            <person name="Nakamura Y."/>
            <person name="Ichinomiya M."/>
            <person name="Sato N."/>
            <person name="Blanc-Mathieu R."/>
            <person name="Endo H."/>
            <person name="Kuwata A."/>
            <person name="Ogata H."/>
        </authorList>
    </citation>
    <scope>NUCLEOTIDE SEQUENCE [LARGE SCALE GENOMIC DNA]</scope>
    <source>
        <strain evidence="4">NIES 3701</strain>
    </source>
</reference>
<gene>
    <name evidence="3" type="ORF">TrST_g2794</name>
</gene>
<dbReference type="AlphaFoldDB" id="A0A9W7C4Y0"/>
<keyword evidence="2" id="KW-0472">Membrane</keyword>
<evidence type="ECO:0000256" key="2">
    <source>
        <dbReference type="SAM" id="Phobius"/>
    </source>
</evidence>
<comment type="caution">
    <text evidence="3">The sequence shown here is derived from an EMBL/GenBank/DDBJ whole genome shotgun (WGS) entry which is preliminary data.</text>
</comment>
<protein>
    <submittedName>
        <fullName evidence="3">Uncharacterized protein</fullName>
    </submittedName>
</protein>
<proteinExistence type="predicted"/>
<accession>A0A9W7C4Y0</accession>
<evidence type="ECO:0000313" key="4">
    <source>
        <dbReference type="Proteomes" id="UP001165085"/>
    </source>
</evidence>
<sequence length="316" mass="34199">MSALSRFPSGSVPARRPLNDHNPNTPTRQLAQVEKAFVATSRSAMKAKLLQPPLSAKKKPKGLTVSVLKHPMIKRVHDENDIMSPPLAATQMFREKSQEREQSKPLPPRNFTDISDESRATSRSSSPSPGPGVYGRLVLPSAVLSPDESRPDFNEVSTNSIFDRLDRIEKELSADSDDESPSALSAAAPADDIERFVVPLAPPSAEMREYAYKLLTSPSPPKLSKPSPLKISQATPTPVKLAMDYDDVNLGSPTESTSPLGEGVDRILAEGLTQKESQRNGKVLFSANTAVVGRGSILAMVVVGISVALGFMRTFW</sequence>
<feature type="region of interest" description="Disordered" evidence="1">
    <location>
        <begin position="92"/>
        <end position="134"/>
    </location>
</feature>
<evidence type="ECO:0000313" key="3">
    <source>
        <dbReference type="EMBL" id="GMH99264.1"/>
    </source>
</evidence>
<feature type="region of interest" description="Disordered" evidence="1">
    <location>
        <begin position="1"/>
        <end position="28"/>
    </location>
</feature>
<organism evidence="3 4">
    <name type="scientific">Triparma strigata</name>
    <dbReference type="NCBI Taxonomy" id="1606541"/>
    <lineage>
        <taxon>Eukaryota</taxon>
        <taxon>Sar</taxon>
        <taxon>Stramenopiles</taxon>
        <taxon>Ochrophyta</taxon>
        <taxon>Bolidophyceae</taxon>
        <taxon>Parmales</taxon>
        <taxon>Triparmaceae</taxon>
        <taxon>Triparma</taxon>
    </lineage>
</organism>
<dbReference type="OrthoDB" id="10470396at2759"/>
<dbReference type="Proteomes" id="UP001165085">
    <property type="component" value="Unassembled WGS sequence"/>
</dbReference>
<feature type="compositionally biased region" description="Basic and acidic residues" evidence="1">
    <location>
        <begin position="93"/>
        <end position="103"/>
    </location>
</feature>
<feature type="transmembrane region" description="Helical" evidence="2">
    <location>
        <begin position="291"/>
        <end position="312"/>
    </location>
</feature>